<dbReference type="GO" id="GO:0005524">
    <property type="term" value="F:ATP binding"/>
    <property type="evidence" value="ECO:0007669"/>
    <property type="project" value="InterPro"/>
</dbReference>
<dbReference type="OrthoDB" id="20134at2759"/>
<dbReference type="PANTHER" id="PTHR44329:SF214">
    <property type="entry name" value="PROTEIN KINASE DOMAIN-CONTAINING PROTEIN"/>
    <property type="match status" value="1"/>
</dbReference>
<dbReference type="EMBL" id="CAADRA010005465">
    <property type="protein sequence ID" value="VFT90143.1"/>
    <property type="molecule type" value="Genomic_DNA"/>
</dbReference>
<evidence type="ECO:0000313" key="8">
    <source>
        <dbReference type="Proteomes" id="UP000332933"/>
    </source>
</evidence>
<evidence type="ECO:0000259" key="5">
    <source>
        <dbReference type="PROSITE" id="PS50915"/>
    </source>
</evidence>
<evidence type="ECO:0000256" key="3">
    <source>
        <dbReference type="SAM" id="SignalP"/>
    </source>
</evidence>
<dbReference type="InterPro" id="IPR011009">
    <property type="entry name" value="Kinase-like_dom_sf"/>
</dbReference>
<dbReference type="PANTHER" id="PTHR44329">
    <property type="entry name" value="SERINE/THREONINE-PROTEIN KINASE TNNI3K-RELATED"/>
    <property type="match status" value="1"/>
</dbReference>
<evidence type="ECO:0000256" key="2">
    <source>
        <dbReference type="SAM" id="Phobius"/>
    </source>
</evidence>
<feature type="domain" description="Protein kinase" evidence="4">
    <location>
        <begin position="872"/>
        <end position="1130"/>
    </location>
</feature>
<proteinExistence type="predicted"/>
<keyword evidence="2" id="KW-1133">Transmembrane helix</keyword>
<dbReference type="EMBL" id="VJMH01005444">
    <property type="protein sequence ID" value="KAF0695912.1"/>
    <property type="molecule type" value="Genomic_DNA"/>
</dbReference>
<dbReference type="SMART" id="SM00220">
    <property type="entry name" value="S_TKc"/>
    <property type="match status" value="1"/>
</dbReference>
<keyword evidence="8" id="KW-1185">Reference proteome</keyword>
<keyword evidence="2" id="KW-0472">Membrane</keyword>
<gene>
    <name evidence="7" type="primary">Aste57867_13304</name>
    <name evidence="6" type="ORF">As57867_013255</name>
    <name evidence="7" type="ORF">ASTE57867_13304</name>
</gene>
<evidence type="ECO:0000256" key="1">
    <source>
        <dbReference type="SAM" id="MobiDB-lite"/>
    </source>
</evidence>
<reference evidence="6" key="2">
    <citation type="submission" date="2019-06" db="EMBL/GenBank/DDBJ databases">
        <title>Genomics analysis of Aphanomyces spp. identifies a new class of oomycete effector associated with host adaptation.</title>
        <authorList>
            <person name="Gaulin E."/>
        </authorList>
    </citation>
    <scope>NUCLEOTIDE SEQUENCE</scope>
    <source>
        <strain evidence="6">CBS 578.67</strain>
    </source>
</reference>
<organism evidence="7 8">
    <name type="scientific">Aphanomyces stellatus</name>
    <dbReference type="NCBI Taxonomy" id="120398"/>
    <lineage>
        <taxon>Eukaryota</taxon>
        <taxon>Sar</taxon>
        <taxon>Stramenopiles</taxon>
        <taxon>Oomycota</taxon>
        <taxon>Saprolegniomycetes</taxon>
        <taxon>Saprolegniales</taxon>
        <taxon>Verrucalvaceae</taxon>
        <taxon>Aphanomyces</taxon>
    </lineage>
</organism>
<feature type="compositionally biased region" description="Polar residues" evidence="1">
    <location>
        <begin position="759"/>
        <end position="770"/>
    </location>
</feature>
<feature type="chain" id="PRO_5036116265" evidence="3">
    <location>
        <begin position="19"/>
        <end position="1130"/>
    </location>
</feature>
<dbReference type="AlphaFoldDB" id="A0A485KZH0"/>
<feature type="transmembrane region" description="Helical" evidence="2">
    <location>
        <begin position="805"/>
        <end position="826"/>
    </location>
</feature>
<sequence>MVLLVLVVLLATALDAASQAFDEVVGVIHPRPIFQGDALVLRLKQPGNALPDPILKFNGTIGSINMQYDRVLCVYPGMNLTGPPKRFYGKVAYFPSTTVPTRSIAVEDSSMSPINIFDRPAFEGAFTQFVMRDAVPDFRGTIGSIRFPSAINPNMVLVVYSEPHFQGHRSFLAADDPAFDRWHLPIASLQVLPESDIAEIVLQERPNTDEPAVVMSVTADRVDGVDPQPFLRFEVVPVNHSVADLSGPWFLQSIFIPPSLVVEAFRQPNFTFQSFVWAGSRSPGTYLARSFRVWPKGRVIVPSELAVTLYSSRWGRNVALSVGMGDHIDSVYYLKPWFRYGFVRIDVPPGLVVAVYSGASFGGTRIIWTSEMPVDRNTVRRMQSFQVLRENDALPAHAAMEPILTVTCVRPYSLPNHTFEWNKNYSMLMPGACMSLDIPRGLAVVAFDRAWFLGGCQVFHQDHPLQNALSPLASLRVVKRTDAPLPLPAVGSPHQVLQGFDNMDYTSTYFYTIGSVEPALNTWEANLTGYVTIPPGARMVVYEDYNFQGQSMALTGSQAFVAKSYKLFWEAEAASLATPRFVGCFPVDFGLKLVPIFMKAGDAIASLIYPWNSKIVRFTIPDGLVAVAYSQPYFNDTGNCASWQESTELDEFWRANVQSIRVWNVSSNWTRCPTETSESITWPPKTVRPTAARPPQSTMAFESDDTGDDSGAATTIVTPSLWDKNQHPVPSPAMAPRLSGHPVEPWGDLQMMQSVNTSNTIVIPRQSTRLPTKKLVLGPEDEPSSSDDSTAKPSSRHANQQPSQWLFFAAIACGASFFVLILAMIARKLCRRQPPPASSDISNRQQTSHHDYSSLQWGDLDLLKIHDPILLALPDQPFATGASGAIYLGRFLDQQVAIKTLHSDAPTHVQSFIRELQVLGTIKSSHIVELAGVAWTHPGNIQGVMEYMDMGDLRTHLATTSPATFSWSAKINCADSIAKGLFYLHSMQMIHRDLKSRNVLVDSVKGAKLSDFGSSKEVVYGDTMTAAVGTFRWMAPEMLLFQGYSNAVDIFSFGVVLTELDSHALPYADLGETLSDEAIARRVIHGGLRPSFGQDCPVWVRTLALRCMAANPDDRPSATQIIYCIKTESR</sequence>
<evidence type="ECO:0000313" key="6">
    <source>
        <dbReference type="EMBL" id="KAF0695912.1"/>
    </source>
</evidence>
<reference evidence="7 8" key="1">
    <citation type="submission" date="2019-03" db="EMBL/GenBank/DDBJ databases">
        <authorList>
            <person name="Gaulin E."/>
            <person name="Dumas B."/>
        </authorList>
    </citation>
    <scope>NUCLEOTIDE SEQUENCE [LARGE SCALE GENOMIC DNA]</scope>
    <source>
        <strain evidence="7">CBS 568.67</strain>
    </source>
</reference>
<dbReference type="SUPFAM" id="SSF56112">
    <property type="entry name" value="Protein kinase-like (PK-like)"/>
    <property type="match status" value="1"/>
</dbReference>
<evidence type="ECO:0000313" key="7">
    <source>
        <dbReference type="EMBL" id="VFT90143.1"/>
    </source>
</evidence>
<feature type="region of interest" description="Disordered" evidence="1">
    <location>
        <begin position="759"/>
        <end position="797"/>
    </location>
</feature>
<dbReference type="PROSITE" id="PS50915">
    <property type="entry name" value="CRYSTALLIN_BETA_GAMMA"/>
    <property type="match status" value="1"/>
</dbReference>
<name>A0A485KZH0_9STRA</name>
<dbReference type="PROSITE" id="PS00108">
    <property type="entry name" value="PROTEIN_KINASE_ST"/>
    <property type="match status" value="1"/>
</dbReference>
<dbReference type="Proteomes" id="UP000332933">
    <property type="component" value="Unassembled WGS sequence"/>
</dbReference>
<dbReference type="Gene3D" id="3.30.200.20">
    <property type="entry name" value="Phosphorylase Kinase, domain 1"/>
    <property type="match status" value="1"/>
</dbReference>
<dbReference type="Pfam" id="PF07714">
    <property type="entry name" value="PK_Tyr_Ser-Thr"/>
    <property type="match status" value="1"/>
</dbReference>
<feature type="domain" description="Beta/gamma crystallin 'Greek key'" evidence="5">
    <location>
        <begin position="537"/>
        <end position="583"/>
    </location>
</feature>
<dbReference type="InterPro" id="IPR001064">
    <property type="entry name" value="Beta/gamma_crystallin"/>
</dbReference>
<dbReference type="InterPro" id="IPR051681">
    <property type="entry name" value="Ser/Thr_Kinases-Pseudokinases"/>
</dbReference>
<dbReference type="GO" id="GO:0004674">
    <property type="term" value="F:protein serine/threonine kinase activity"/>
    <property type="evidence" value="ECO:0007669"/>
    <property type="project" value="TreeGrafter"/>
</dbReference>
<dbReference type="PROSITE" id="PS50011">
    <property type="entry name" value="PROTEIN_KINASE_DOM"/>
    <property type="match status" value="1"/>
</dbReference>
<accession>A0A485KZH0</accession>
<protein>
    <submittedName>
        <fullName evidence="7">Aste57867_13304 protein</fullName>
    </submittedName>
</protein>
<evidence type="ECO:0000259" key="4">
    <source>
        <dbReference type="PROSITE" id="PS50011"/>
    </source>
</evidence>
<dbReference type="InterPro" id="IPR000719">
    <property type="entry name" value="Prot_kinase_dom"/>
</dbReference>
<keyword evidence="3" id="KW-0732">Signal</keyword>
<feature type="signal peptide" evidence="3">
    <location>
        <begin position="1"/>
        <end position="18"/>
    </location>
</feature>
<dbReference type="InterPro" id="IPR001245">
    <property type="entry name" value="Ser-Thr/Tyr_kinase_cat_dom"/>
</dbReference>
<dbReference type="PRINTS" id="PR00109">
    <property type="entry name" value="TYRKINASE"/>
</dbReference>
<keyword evidence="2" id="KW-0812">Transmembrane</keyword>
<dbReference type="Gene3D" id="1.10.510.10">
    <property type="entry name" value="Transferase(Phosphotransferase) domain 1"/>
    <property type="match status" value="1"/>
</dbReference>
<feature type="region of interest" description="Disordered" evidence="1">
    <location>
        <begin position="674"/>
        <end position="739"/>
    </location>
</feature>
<dbReference type="InterPro" id="IPR008271">
    <property type="entry name" value="Ser/Thr_kinase_AS"/>
</dbReference>